<dbReference type="EMBL" id="BAAASL010000016">
    <property type="protein sequence ID" value="GAA2720783.1"/>
    <property type="molecule type" value="Genomic_DNA"/>
</dbReference>
<keyword evidence="3" id="KW-1185">Reference proteome</keyword>
<proteinExistence type="predicted"/>
<reference evidence="2 3" key="1">
    <citation type="journal article" date="2019" name="Int. J. Syst. Evol. Microbiol.">
        <title>The Global Catalogue of Microorganisms (GCM) 10K type strain sequencing project: providing services to taxonomists for standard genome sequencing and annotation.</title>
        <authorList>
            <consortium name="The Broad Institute Genomics Platform"/>
            <consortium name="The Broad Institute Genome Sequencing Center for Infectious Disease"/>
            <person name="Wu L."/>
            <person name="Ma J."/>
        </authorList>
    </citation>
    <scope>NUCLEOTIDE SEQUENCE [LARGE SCALE GENOMIC DNA]</scope>
    <source>
        <strain evidence="2 3">JCM 4542</strain>
    </source>
</reference>
<gene>
    <name evidence="2" type="ORF">GCM10010315_42010</name>
</gene>
<sequence>MSTAKSAEAAKGRATQHSPKQLAQSPRRAVRSGVVAGTVGFLPGAARVDGRVGDVAGHDTLTASFTAITPIRSVDRAA</sequence>
<dbReference type="Proteomes" id="UP001500886">
    <property type="component" value="Unassembled WGS sequence"/>
</dbReference>
<evidence type="ECO:0000256" key="1">
    <source>
        <dbReference type="SAM" id="MobiDB-lite"/>
    </source>
</evidence>
<name>A0ABN3TY95_9ACTN</name>
<evidence type="ECO:0000313" key="3">
    <source>
        <dbReference type="Proteomes" id="UP001500886"/>
    </source>
</evidence>
<evidence type="ECO:0000313" key="2">
    <source>
        <dbReference type="EMBL" id="GAA2720783.1"/>
    </source>
</evidence>
<accession>A0ABN3TY95</accession>
<feature type="region of interest" description="Disordered" evidence="1">
    <location>
        <begin position="1"/>
        <end position="29"/>
    </location>
</feature>
<feature type="compositionally biased region" description="Polar residues" evidence="1">
    <location>
        <begin position="15"/>
        <end position="24"/>
    </location>
</feature>
<comment type="caution">
    <text evidence="2">The sequence shown here is derived from an EMBL/GenBank/DDBJ whole genome shotgun (WGS) entry which is preliminary data.</text>
</comment>
<protein>
    <submittedName>
        <fullName evidence="2">Uncharacterized protein</fullName>
    </submittedName>
</protein>
<organism evidence="2 3">
    <name type="scientific">Streptomyces luteosporeus</name>
    <dbReference type="NCBI Taxonomy" id="173856"/>
    <lineage>
        <taxon>Bacteria</taxon>
        <taxon>Bacillati</taxon>
        <taxon>Actinomycetota</taxon>
        <taxon>Actinomycetes</taxon>
        <taxon>Kitasatosporales</taxon>
        <taxon>Streptomycetaceae</taxon>
        <taxon>Streptomyces</taxon>
    </lineage>
</organism>